<dbReference type="GO" id="GO:0051536">
    <property type="term" value="F:iron-sulfur cluster binding"/>
    <property type="evidence" value="ECO:0007669"/>
    <property type="project" value="InterPro"/>
</dbReference>
<dbReference type="PANTHER" id="PTHR42731">
    <property type="entry name" value="SLL1084 PROTEIN"/>
    <property type="match status" value="1"/>
</dbReference>
<dbReference type="PANTHER" id="PTHR42731:SF1">
    <property type="entry name" value="RADICAL SAM DOMAIN PROTEIN"/>
    <property type="match status" value="1"/>
</dbReference>
<dbReference type="Pfam" id="PF19864">
    <property type="entry name" value="Radical_SAM_N2"/>
    <property type="match status" value="1"/>
</dbReference>
<sequence>MNELTLYTVPDKNPEINIWMAFPAMASFGMSSLGYMSIVKTLDMRSDYFVEKIFTDTKSPRLMTSQVDVMGFSVSFEIDFLGIFDILEKRSIPLKAKDRTEDHPIVFGGGPVLTANPEPYCEFFDFIIIGDAENIDTSIIDVIKANKHLPKSEVLKMVADIKGIYVPSLTKYDETKGVTKKGGELLCIEKFSAPLSKCISTPVLSEKSFFANTFVIEIVRGCPQRCGFCLASYLNLPARFCDYDQIIAGIDFGLKYTNKIALLGALITAHPRFDDICRHILKRKEDIPDLELSVSSLRADSISPVIIQTLVACGQKHSTIAIEAGSERLRKLINKNLSEKQIFETVKTAYENGLKGLKIYAMVGHPTETKHDIDEMIALAKKLKTSFKDFDFTFSFATFVPKSHTPFQFCERESVKSLEQKYEYLKKEFHKLGVKIRTSSVKWDYWQALISRGDRRLCDYLVSVYKDGANLGAFKQTYKNMYKQKLLPPSEEFALRKRDINENLPWDFIKMPPSKEALIKEYQRLLGECNKV</sequence>
<dbReference type="SUPFAM" id="SSF102114">
    <property type="entry name" value="Radical SAM enzymes"/>
    <property type="match status" value="1"/>
</dbReference>
<dbReference type="CDD" id="cd01335">
    <property type="entry name" value="Radical_SAM"/>
    <property type="match status" value="1"/>
</dbReference>
<dbReference type="SFLD" id="SFLDS00029">
    <property type="entry name" value="Radical_SAM"/>
    <property type="match status" value="1"/>
</dbReference>
<dbReference type="InterPro" id="IPR007197">
    <property type="entry name" value="rSAM"/>
</dbReference>
<dbReference type="InterPro" id="IPR006638">
    <property type="entry name" value="Elp3/MiaA/NifB-like_rSAM"/>
</dbReference>
<comment type="caution">
    <text evidence="2">The sequence shown here is derived from an EMBL/GenBank/DDBJ whole genome shotgun (WGS) entry which is preliminary data.</text>
</comment>
<dbReference type="SFLD" id="SFLDG01082">
    <property type="entry name" value="B12-binding_domain_containing"/>
    <property type="match status" value="1"/>
</dbReference>
<dbReference type="InterPro" id="IPR023404">
    <property type="entry name" value="rSAM_horseshoe"/>
</dbReference>
<dbReference type="Pfam" id="PF04055">
    <property type="entry name" value="Radical_SAM"/>
    <property type="match status" value="1"/>
</dbReference>
<organism evidence="2 3">
    <name type="scientific">Candidatus Limenecus avicola</name>
    <dbReference type="NCBI Taxonomy" id="2840847"/>
    <lineage>
        <taxon>Bacteria</taxon>
        <taxon>Bacillati</taxon>
        <taxon>Bacillota</taxon>
        <taxon>Clostridia</taxon>
        <taxon>Eubacteriales</taxon>
        <taxon>Clostridiaceae</taxon>
        <taxon>Clostridiaceae incertae sedis</taxon>
        <taxon>Candidatus Limenecus</taxon>
    </lineage>
</organism>
<gene>
    <name evidence="2" type="ORF">IAD26_09815</name>
</gene>
<accession>A0A9D1N226</accession>
<protein>
    <submittedName>
        <fullName evidence="2">Radical SAM protein</fullName>
    </submittedName>
</protein>
<dbReference type="Gene3D" id="3.80.30.20">
    <property type="entry name" value="tm_1862 like domain"/>
    <property type="match status" value="1"/>
</dbReference>
<dbReference type="EMBL" id="DVOD01000071">
    <property type="protein sequence ID" value="HIU93410.1"/>
    <property type="molecule type" value="Genomic_DNA"/>
</dbReference>
<dbReference type="PROSITE" id="PS51918">
    <property type="entry name" value="RADICAL_SAM"/>
    <property type="match status" value="1"/>
</dbReference>
<dbReference type="InterPro" id="IPR058240">
    <property type="entry name" value="rSAM_sf"/>
</dbReference>
<name>A0A9D1N226_9CLOT</name>
<feature type="domain" description="Radical SAM core" evidence="1">
    <location>
        <begin position="208"/>
        <end position="435"/>
    </location>
</feature>
<dbReference type="InterPro" id="IPR045784">
    <property type="entry name" value="Radical_SAM_N2"/>
</dbReference>
<evidence type="ECO:0000259" key="1">
    <source>
        <dbReference type="PROSITE" id="PS51918"/>
    </source>
</evidence>
<dbReference type="AlphaFoldDB" id="A0A9D1N226"/>
<evidence type="ECO:0000313" key="3">
    <source>
        <dbReference type="Proteomes" id="UP000886748"/>
    </source>
</evidence>
<dbReference type="Proteomes" id="UP000886748">
    <property type="component" value="Unassembled WGS sequence"/>
</dbReference>
<reference evidence="2" key="1">
    <citation type="submission" date="2020-10" db="EMBL/GenBank/DDBJ databases">
        <authorList>
            <person name="Gilroy R."/>
        </authorList>
    </citation>
    <scope>NUCLEOTIDE SEQUENCE</scope>
    <source>
        <strain evidence="2">CHK154-7741</strain>
    </source>
</reference>
<dbReference type="GO" id="GO:0003824">
    <property type="term" value="F:catalytic activity"/>
    <property type="evidence" value="ECO:0007669"/>
    <property type="project" value="InterPro"/>
</dbReference>
<reference evidence="2" key="2">
    <citation type="journal article" date="2021" name="PeerJ">
        <title>Extensive microbial diversity within the chicken gut microbiome revealed by metagenomics and culture.</title>
        <authorList>
            <person name="Gilroy R."/>
            <person name="Ravi A."/>
            <person name="Getino M."/>
            <person name="Pursley I."/>
            <person name="Horton D.L."/>
            <person name="Alikhan N.F."/>
            <person name="Baker D."/>
            <person name="Gharbi K."/>
            <person name="Hall N."/>
            <person name="Watson M."/>
            <person name="Adriaenssens E.M."/>
            <person name="Foster-Nyarko E."/>
            <person name="Jarju S."/>
            <person name="Secka A."/>
            <person name="Antonio M."/>
            <person name="Oren A."/>
            <person name="Chaudhuri R.R."/>
            <person name="La Ragione R."/>
            <person name="Hildebrand F."/>
            <person name="Pallen M.J."/>
        </authorList>
    </citation>
    <scope>NUCLEOTIDE SEQUENCE</scope>
    <source>
        <strain evidence="2">CHK154-7741</strain>
    </source>
</reference>
<dbReference type="SMART" id="SM00729">
    <property type="entry name" value="Elp3"/>
    <property type="match status" value="1"/>
</dbReference>
<evidence type="ECO:0000313" key="2">
    <source>
        <dbReference type="EMBL" id="HIU93410.1"/>
    </source>
</evidence>
<proteinExistence type="predicted"/>